<organism evidence="1">
    <name type="scientific">Athelia psychrophila</name>
    <dbReference type="NCBI Taxonomy" id="1759441"/>
    <lineage>
        <taxon>Eukaryota</taxon>
        <taxon>Fungi</taxon>
        <taxon>Dikarya</taxon>
        <taxon>Basidiomycota</taxon>
        <taxon>Agaricomycotina</taxon>
        <taxon>Agaricomycetes</taxon>
        <taxon>Agaricomycetidae</taxon>
        <taxon>Atheliales</taxon>
        <taxon>Atheliaceae</taxon>
        <taxon>Athelia</taxon>
    </lineage>
</organism>
<evidence type="ECO:0000313" key="1">
    <source>
        <dbReference type="EMBL" id="KZP15861.1"/>
    </source>
</evidence>
<reference evidence="1" key="1">
    <citation type="journal article" date="2016" name="Mol. Biol. Evol.">
        <title>Comparative Genomics of Early-Diverging Mushroom-Forming Fungi Provides Insights into the Origins of Lignocellulose Decay Capabilities.</title>
        <authorList>
            <person name="Nagy L.G."/>
            <person name="Riley R."/>
            <person name="Tritt A."/>
            <person name="Adam C."/>
            <person name="Daum C."/>
            <person name="Floudas D."/>
            <person name="Sun H."/>
            <person name="Yadav J.S."/>
            <person name="Pangilinan J."/>
            <person name="Larsson K.H."/>
            <person name="Matsuura K."/>
            <person name="Barry K."/>
            <person name="Labutti K."/>
            <person name="Kuo R."/>
            <person name="Ohm R.A."/>
            <person name="Bhattacharya S.S."/>
            <person name="Shirouzu T."/>
            <person name="Yoshinaga Y."/>
            <person name="Martin F.M."/>
            <person name="Grigoriev I.V."/>
            <person name="Hibbett D.S."/>
        </authorList>
    </citation>
    <scope>NUCLEOTIDE SEQUENCE [LARGE SCALE GENOMIC DNA]</scope>
    <source>
        <strain evidence="1">CBS 109695</strain>
    </source>
</reference>
<protein>
    <submittedName>
        <fullName evidence="1">Uncharacterized protein</fullName>
    </submittedName>
</protein>
<proteinExistence type="predicted"/>
<accession>A0A166EKS3</accession>
<dbReference type="AlphaFoldDB" id="A0A166EKS3"/>
<gene>
    <name evidence="1" type="ORF">FIBSPDRAFT_866759</name>
</gene>
<dbReference type="EMBL" id="KV417600">
    <property type="protein sequence ID" value="KZP15861.1"/>
    <property type="molecule type" value="Genomic_DNA"/>
</dbReference>
<dbReference type="OrthoDB" id="3227921at2759"/>
<sequence>MAILFGNRAISPYGLLGIVTRNRFKKLIHEQYPFIQEDIDRGCMSAYISEVAIDAALMGSTTVKGPAKSSPSSHMGYEAGGEGAIGMGNLRVGSSVSHLRLPYDFEEFQGELGNHPPSARRGDMD</sequence>
<name>A0A166EKS3_9AGAM</name>